<gene>
    <name evidence="2" type="ORF">DIABBA_LOCUS2279</name>
</gene>
<proteinExistence type="predicted"/>
<evidence type="ECO:0000256" key="1">
    <source>
        <dbReference type="SAM" id="MobiDB-lite"/>
    </source>
</evidence>
<evidence type="ECO:0000313" key="2">
    <source>
        <dbReference type="EMBL" id="CAG9828353.1"/>
    </source>
</evidence>
<evidence type="ECO:0000313" key="3">
    <source>
        <dbReference type="Proteomes" id="UP001153709"/>
    </source>
</evidence>
<dbReference type="EMBL" id="OU898285">
    <property type="protein sequence ID" value="CAG9828353.1"/>
    <property type="molecule type" value="Genomic_DNA"/>
</dbReference>
<keyword evidence="3" id="KW-1185">Reference proteome</keyword>
<reference evidence="2" key="1">
    <citation type="submission" date="2022-01" db="EMBL/GenBank/DDBJ databases">
        <authorList>
            <person name="King R."/>
        </authorList>
    </citation>
    <scope>NUCLEOTIDE SEQUENCE</scope>
</reference>
<name>A0A9N9SN59_DIABA</name>
<feature type="compositionally biased region" description="Basic and acidic residues" evidence="1">
    <location>
        <begin position="45"/>
        <end position="59"/>
    </location>
</feature>
<feature type="compositionally biased region" description="Polar residues" evidence="1">
    <location>
        <begin position="30"/>
        <end position="44"/>
    </location>
</feature>
<feature type="compositionally biased region" description="Basic and acidic residues" evidence="1">
    <location>
        <begin position="1"/>
        <end position="12"/>
    </location>
</feature>
<feature type="compositionally biased region" description="Acidic residues" evidence="1">
    <location>
        <begin position="83"/>
        <end position="106"/>
    </location>
</feature>
<protein>
    <submittedName>
        <fullName evidence="2">Uncharacterized protein</fullName>
    </submittedName>
</protein>
<feature type="region of interest" description="Disordered" evidence="1">
    <location>
        <begin position="1"/>
        <end position="106"/>
    </location>
</feature>
<sequence length="158" mass="17743">MERWLKVGKRDATTSSTEGECSKAVRADNTAITDQDDYATTSSFKGEKKELRYGKEKPRPRISRKTKLQVEPGKSVANLGEESVGDPESTEESEMSNDSTSEEDFDTVALGENEEPIPEIDYMSINEEDFIVVKCKDLITKKKVVLFSGDYCKREQQG</sequence>
<dbReference type="Proteomes" id="UP001153709">
    <property type="component" value="Chromosome 10"/>
</dbReference>
<organism evidence="2 3">
    <name type="scientific">Diabrotica balteata</name>
    <name type="common">Banded cucumber beetle</name>
    <dbReference type="NCBI Taxonomy" id="107213"/>
    <lineage>
        <taxon>Eukaryota</taxon>
        <taxon>Metazoa</taxon>
        <taxon>Ecdysozoa</taxon>
        <taxon>Arthropoda</taxon>
        <taxon>Hexapoda</taxon>
        <taxon>Insecta</taxon>
        <taxon>Pterygota</taxon>
        <taxon>Neoptera</taxon>
        <taxon>Endopterygota</taxon>
        <taxon>Coleoptera</taxon>
        <taxon>Polyphaga</taxon>
        <taxon>Cucujiformia</taxon>
        <taxon>Chrysomeloidea</taxon>
        <taxon>Chrysomelidae</taxon>
        <taxon>Galerucinae</taxon>
        <taxon>Diabroticina</taxon>
        <taxon>Diabroticites</taxon>
        <taxon>Diabrotica</taxon>
    </lineage>
</organism>
<accession>A0A9N9SN59</accession>
<dbReference type="AlphaFoldDB" id="A0A9N9SN59"/>